<keyword evidence="1" id="KW-1133">Transmembrane helix</keyword>
<evidence type="ECO:0000256" key="1">
    <source>
        <dbReference type="SAM" id="Phobius"/>
    </source>
</evidence>
<dbReference type="AlphaFoldDB" id="A0A8S1R4W3"/>
<feature type="transmembrane region" description="Helical" evidence="1">
    <location>
        <begin position="358"/>
        <end position="378"/>
    </location>
</feature>
<accession>A0A8S1R4W3</accession>
<dbReference type="Proteomes" id="UP000692954">
    <property type="component" value="Unassembled WGS sequence"/>
</dbReference>
<proteinExistence type="predicted"/>
<organism evidence="2 3">
    <name type="scientific">Paramecium sonneborni</name>
    <dbReference type="NCBI Taxonomy" id="65129"/>
    <lineage>
        <taxon>Eukaryota</taxon>
        <taxon>Sar</taxon>
        <taxon>Alveolata</taxon>
        <taxon>Ciliophora</taxon>
        <taxon>Intramacronucleata</taxon>
        <taxon>Oligohymenophorea</taxon>
        <taxon>Peniculida</taxon>
        <taxon>Parameciidae</taxon>
        <taxon>Paramecium</taxon>
    </lineage>
</organism>
<evidence type="ECO:0000313" key="3">
    <source>
        <dbReference type="Proteomes" id="UP000692954"/>
    </source>
</evidence>
<protein>
    <recommendedName>
        <fullName evidence="4">Transmembrane protein</fullName>
    </recommendedName>
</protein>
<evidence type="ECO:0000313" key="2">
    <source>
        <dbReference type="EMBL" id="CAD8123151.1"/>
    </source>
</evidence>
<sequence length="510" mass="59711">MKLAMAPYRRRSSKNLQELPPNIELERQHSNGSLRIDPGPIDIEVRQQNTKVLDWIVLITPLCYTLVILFLISFIHITTPQIQYPQTAHNILQKAHKIQSMYPIIDIIEYSQYSYHIMGCPPEFELATLGIWEGIQNGQVCDKQNQNCEQVQSLEPQTLTFWKQKIYCIKYDKTAQLRNGNQCQKLYKECSQYICVKQQFECPITDLQTIHQQGDIQFGKIQYKIIRDNQQTPLLYFNISSSSTCLNFLQQPQFKSQQFYPISKLPEMGCDEYGDYNNITKLLDSAFVKDVLKENKIPLDKLIHFDDYLQNSDQYQLQVLRGIKLNEIDQCKNLNSDIFYDSSKKSFRITKIMRRNNLPLIIGCITLILFSILTIKFHNNKYLSFINKRITIIVNLWTLIIVIVTLIYTSLFLYDVLASNGLQQINDNLDAFISNQCINIEGILIALDRIHQYSFKIYNSNLSLIYAAFVGSIIYLVIQFFLYIIQYISSNTQEICQNPWNSRINYEIRY</sequence>
<keyword evidence="1" id="KW-0472">Membrane</keyword>
<feature type="transmembrane region" description="Helical" evidence="1">
    <location>
        <begin position="390"/>
        <end position="414"/>
    </location>
</feature>
<evidence type="ECO:0008006" key="4">
    <source>
        <dbReference type="Google" id="ProtNLM"/>
    </source>
</evidence>
<keyword evidence="1" id="KW-0812">Transmembrane</keyword>
<comment type="caution">
    <text evidence="2">The sequence shown here is derived from an EMBL/GenBank/DDBJ whole genome shotgun (WGS) entry which is preliminary data.</text>
</comment>
<feature type="transmembrane region" description="Helical" evidence="1">
    <location>
        <begin position="464"/>
        <end position="485"/>
    </location>
</feature>
<reference evidence="2" key="1">
    <citation type="submission" date="2021-01" db="EMBL/GenBank/DDBJ databases">
        <authorList>
            <consortium name="Genoscope - CEA"/>
            <person name="William W."/>
        </authorList>
    </citation>
    <scope>NUCLEOTIDE SEQUENCE</scope>
</reference>
<gene>
    <name evidence="2" type="ORF">PSON_ATCC_30995.1.T1430031</name>
</gene>
<keyword evidence="3" id="KW-1185">Reference proteome</keyword>
<dbReference type="EMBL" id="CAJJDN010000143">
    <property type="protein sequence ID" value="CAD8123151.1"/>
    <property type="molecule type" value="Genomic_DNA"/>
</dbReference>
<dbReference type="OrthoDB" id="292402at2759"/>
<name>A0A8S1R4W3_9CILI</name>
<feature type="transmembrane region" description="Helical" evidence="1">
    <location>
        <begin position="55"/>
        <end position="77"/>
    </location>
</feature>